<feature type="domain" description="HAMP" evidence="12">
    <location>
        <begin position="296"/>
        <end position="350"/>
    </location>
</feature>
<evidence type="ECO:0000256" key="3">
    <source>
        <dbReference type="ARBA" id="ARBA00022500"/>
    </source>
</evidence>
<keyword evidence="3" id="KW-0145">Chemotaxis</keyword>
<evidence type="ECO:0000259" key="11">
    <source>
        <dbReference type="PROSITE" id="PS50111"/>
    </source>
</evidence>
<evidence type="ECO:0000256" key="7">
    <source>
        <dbReference type="ARBA" id="ARBA00023224"/>
    </source>
</evidence>
<evidence type="ECO:0000256" key="1">
    <source>
        <dbReference type="ARBA" id="ARBA00004651"/>
    </source>
</evidence>
<evidence type="ECO:0000313" key="13">
    <source>
        <dbReference type="EMBL" id="MDN2481282.1"/>
    </source>
</evidence>
<evidence type="ECO:0000259" key="12">
    <source>
        <dbReference type="PROSITE" id="PS50885"/>
    </source>
</evidence>
<comment type="subcellular location">
    <subcellularLocation>
        <location evidence="1">Cell membrane</location>
        <topology evidence="1">Multi-pass membrane protein</topology>
    </subcellularLocation>
</comment>
<dbReference type="InterPro" id="IPR004090">
    <property type="entry name" value="Chemotax_Me-accpt_rcpt"/>
</dbReference>
<dbReference type="CDD" id="cd06225">
    <property type="entry name" value="HAMP"/>
    <property type="match status" value="1"/>
</dbReference>
<name>A0ABT7XZS1_9VIBR</name>
<keyword evidence="14" id="KW-1185">Reference proteome</keyword>
<evidence type="ECO:0000256" key="8">
    <source>
        <dbReference type="ARBA" id="ARBA00029447"/>
    </source>
</evidence>
<dbReference type="InterPro" id="IPR004089">
    <property type="entry name" value="MCPsignal_dom"/>
</dbReference>
<keyword evidence="7 9" id="KW-0807">Transducer</keyword>
<proteinExistence type="inferred from homology"/>
<keyword evidence="6 10" id="KW-0472">Membrane</keyword>
<comment type="caution">
    <text evidence="13">The sequence shown here is derived from an EMBL/GenBank/DDBJ whole genome shotgun (WGS) entry which is preliminary data.</text>
</comment>
<sequence>MLNNLSFKNKLAISASLSLILGIAVLEVVNFQNAIHNLNQTTTEQIRNSIGAYNRYVADWFASKGRALEALPATTDSMTAQSHLEQVRDSGDFDNVFLAFSDGSQVNANGVQLPVGNNDPREWGWYINAELAPTSVFIDEPTVAAATGANVVSMGKWVTIAGGNAVIGADVGIQDIVQGLQGIDLPIEGEAFISNTKGNVFVHNDTSLLNQSVQKLGLNDQTISQISQTSGHRLLENELGQQLVVVQAIPNTELFTVVILDHQTLLAPLKASLSKQILAILLVITGCIAVFNVVCARLLKPLKNVEMALKEIASGEGDLTQRLKVESNDEIGQVAKRFNQFMDTLQVIIQHVRNEADILSHNSIDSSSRASDAANVLSAQQQEVAMIATAVTQMSSATKEIALHADSTAEAALSSTENTQSGQQLVVQTKESIHNLAQELEEANRVISDLDVYANDISNVLLTIREIAEQTNLLALNAAIEAARAGSQGRGFSVVADEVRVLSQRTHSSTEEIKATIETLQKTTKKAVGLMGSSSQLADNSVKHAEDASFAISDIKGSVELISDMATQIATAAQEQSQVTQDINQNVHTLKMGTDNLANVATNALNESKELTQQSKALSQKVGVFKLG</sequence>
<dbReference type="Pfam" id="PF00015">
    <property type="entry name" value="MCPsignal"/>
    <property type="match status" value="1"/>
</dbReference>
<organism evidence="13 14">
    <name type="scientific">Vibrio agarivorans</name>
    <dbReference type="NCBI Taxonomy" id="153622"/>
    <lineage>
        <taxon>Bacteria</taxon>
        <taxon>Pseudomonadati</taxon>
        <taxon>Pseudomonadota</taxon>
        <taxon>Gammaproteobacteria</taxon>
        <taxon>Vibrionales</taxon>
        <taxon>Vibrionaceae</taxon>
        <taxon>Vibrio</taxon>
    </lineage>
</organism>
<feature type="domain" description="Methyl-accepting transducer" evidence="11">
    <location>
        <begin position="355"/>
        <end position="591"/>
    </location>
</feature>
<protein>
    <submittedName>
        <fullName evidence="13">Methyl-accepting chemotaxis protein</fullName>
    </submittedName>
</protein>
<keyword evidence="2" id="KW-1003">Cell membrane</keyword>
<dbReference type="InterPro" id="IPR033479">
    <property type="entry name" value="dCache_1"/>
</dbReference>
<keyword evidence="4 10" id="KW-0812">Transmembrane</keyword>
<accession>A0ABT7XZS1</accession>
<dbReference type="CDD" id="cd18774">
    <property type="entry name" value="PDC2_HK_sensor"/>
    <property type="match status" value="1"/>
</dbReference>
<dbReference type="PRINTS" id="PR00260">
    <property type="entry name" value="CHEMTRNSDUCR"/>
</dbReference>
<comment type="similarity">
    <text evidence="8">Belongs to the methyl-accepting chemotaxis (MCP) protein family.</text>
</comment>
<dbReference type="SMART" id="SM00304">
    <property type="entry name" value="HAMP"/>
    <property type="match status" value="1"/>
</dbReference>
<dbReference type="PANTHER" id="PTHR32089">
    <property type="entry name" value="METHYL-ACCEPTING CHEMOTAXIS PROTEIN MCPB"/>
    <property type="match status" value="1"/>
</dbReference>
<dbReference type="Pfam" id="PF00672">
    <property type="entry name" value="HAMP"/>
    <property type="match status" value="1"/>
</dbReference>
<evidence type="ECO:0000256" key="10">
    <source>
        <dbReference type="SAM" id="Phobius"/>
    </source>
</evidence>
<dbReference type="EMBL" id="JAUEOZ010000001">
    <property type="protein sequence ID" value="MDN2481282.1"/>
    <property type="molecule type" value="Genomic_DNA"/>
</dbReference>
<dbReference type="CDD" id="cd11386">
    <property type="entry name" value="MCP_signal"/>
    <property type="match status" value="1"/>
</dbReference>
<dbReference type="PANTHER" id="PTHR32089:SF117">
    <property type="entry name" value="METHYL ACCEPTING SENSORY TRANSDUCER WITH CACHE_1 SMALL MOLECULE BINDING DOMAIN"/>
    <property type="match status" value="1"/>
</dbReference>
<dbReference type="PROSITE" id="PS50885">
    <property type="entry name" value="HAMP"/>
    <property type="match status" value="1"/>
</dbReference>
<evidence type="ECO:0000256" key="5">
    <source>
        <dbReference type="ARBA" id="ARBA00022989"/>
    </source>
</evidence>
<dbReference type="CDD" id="cd18773">
    <property type="entry name" value="PDC1_HK_sensor"/>
    <property type="match status" value="1"/>
</dbReference>
<dbReference type="PROSITE" id="PS50111">
    <property type="entry name" value="CHEMOTAXIS_TRANSDUC_2"/>
    <property type="match status" value="1"/>
</dbReference>
<dbReference type="Pfam" id="PF02743">
    <property type="entry name" value="dCache_1"/>
    <property type="match status" value="1"/>
</dbReference>
<reference evidence="13" key="1">
    <citation type="submission" date="2024-05" db="EMBL/GenBank/DDBJ databases">
        <title>Genome Sequences of Four Agar- Degrading Marine Bacteria.</title>
        <authorList>
            <person name="Phillips E.K."/>
            <person name="Shaffer J.C."/>
            <person name="Henson M.W."/>
            <person name="Temperton B."/>
            <person name="Thrash C.J."/>
            <person name="Martin M.O."/>
        </authorList>
    </citation>
    <scope>NUCLEOTIDE SEQUENCE</scope>
    <source>
        <strain evidence="13">EKP203</strain>
    </source>
</reference>
<dbReference type="Gene3D" id="3.30.450.20">
    <property type="entry name" value="PAS domain"/>
    <property type="match status" value="2"/>
</dbReference>
<keyword evidence="5 10" id="KW-1133">Transmembrane helix</keyword>
<dbReference type="Gene3D" id="1.10.287.950">
    <property type="entry name" value="Methyl-accepting chemotaxis protein"/>
    <property type="match status" value="1"/>
</dbReference>
<evidence type="ECO:0000256" key="4">
    <source>
        <dbReference type="ARBA" id="ARBA00022692"/>
    </source>
</evidence>
<evidence type="ECO:0000256" key="9">
    <source>
        <dbReference type="PROSITE-ProRule" id="PRU00284"/>
    </source>
</evidence>
<evidence type="ECO:0000256" key="6">
    <source>
        <dbReference type="ARBA" id="ARBA00023136"/>
    </source>
</evidence>
<evidence type="ECO:0000256" key="2">
    <source>
        <dbReference type="ARBA" id="ARBA00022475"/>
    </source>
</evidence>
<dbReference type="InterPro" id="IPR003660">
    <property type="entry name" value="HAMP_dom"/>
</dbReference>
<dbReference type="SUPFAM" id="SSF58104">
    <property type="entry name" value="Methyl-accepting chemotaxis protein (MCP) signaling domain"/>
    <property type="match status" value="1"/>
</dbReference>
<dbReference type="Proteomes" id="UP001169719">
    <property type="component" value="Unassembled WGS sequence"/>
</dbReference>
<gene>
    <name evidence="13" type="ORF">QWJ08_07725</name>
</gene>
<feature type="transmembrane region" description="Helical" evidence="10">
    <location>
        <begin position="277"/>
        <end position="299"/>
    </location>
</feature>
<evidence type="ECO:0000313" key="14">
    <source>
        <dbReference type="Proteomes" id="UP001169719"/>
    </source>
</evidence>
<dbReference type="RefSeq" id="WP_289962466.1">
    <property type="nucleotide sequence ID" value="NZ_JAUEOZ010000001.1"/>
</dbReference>
<dbReference type="SMART" id="SM00283">
    <property type="entry name" value="MA"/>
    <property type="match status" value="1"/>
</dbReference>